<dbReference type="Pfam" id="PF16555">
    <property type="entry name" value="GramPos_pilinD1"/>
    <property type="match status" value="1"/>
</dbReference>
<dbReference type="Gene3D" id="2.60.40.740">
    <property type="match status" value="1"/>
</dbReference>
<evidence type="ECO:0000313" key="6">
    <source>
        <dbReference type="EMBL" id="QIM15781.1"/>
    </source>
</evidence>
<dbReference type="Pfam" id="PF17802">
    <property type="entry name" value="SpaA"/>
    <property type="match status" value="1"/>
</dbReference>
<dbReference type="InterPro" id="IPR048052">
    <property type="entry name" value="FM1-like"/>
</dbReference>
<feature type="chain" id="PRO_5026285349" evidence="3">
    <location>
        <begin position="34"/>
        <end position="536"/>
    </location>
</feature>
<dbReference type="EMBL" id="CP049934">
    <property type="protein sequence ID" value="QIM15781.1"/>
    <property type="molecule type" value="Genomic_DNA"/>
</dbReference>
<evidence type="ECO:0000313" key="7">
    <source>
        <dbReference type="Proteomes" id="UP000501387"/>
    </source>
</evidence>
<reference evidence="6 7" key="1">
    <citation type="submission" date="2020-03" db="EMBL/GenBank/DDBJ databases">
        <title>Leucobacter sp. nov., isolated from beetles.</title>
        <authorList>
            <person name="Hyun D.-W."/>
            <person name="Bae J.-W."/>
        </authorList>
    </citation>
    <scope>NUCLEOTIDE SEQUENCE [LARGE SCALE GENOMIC DNA]</scope>
    <source>
        <strain evidence="6 7">HDW9B</strain>
    </source>
</reference>
<evidence type="ECO:0000256" key="3">
    <source>
        <dbReference type="SAM" id="SignalP"/>
    </source>
</evidence>
<evidence type="ECO:0000256" key="2">
    <source>
        <dbReference type="SAM" id="Phobius"/>
    </source>
</evidence>
<keyword evidence="3" id="KW-0732">Signal</keyword>
<feature type="signal peptide" evidence="3">
    <location>
        <begin position="1"/>
        <end position="33"/>
    </location>
</feature>
<feature type="domain" description="Gram-positive pilin subunit D1 N-terminal" evidence="4">
    <location>
        <begin position="49"/>
        <end position="199"/>
    </location>
</feature>
<organism evidence="6 7">
    <name type="scientific">Leucobacter insecticola</name>
    <dbReference type="NCBI Taxonomy" id="2714934"/>
    <lineage>
        <taxon>Bacteria</taxon>
        <taxon>Bacillati</taxon>
        <taxon>Actinomycetota</taxon>
        <taxon>Actinomycetes</taxon>
        <taxon>Micrococcales</taxon>
        <taxon>Microbacteriaceae</taxon>
        <taxon>Leucobacter</taxon>
    </lineage>
</organism>
<dbReference type="Gene3D" id="2.60.40.10">
    <property type="entry name" value="Immunoglobulins"/>
    <property type="match status" value="2"/>
</dbReference>
<feature type="region of interest" description="Disordered" evidence="1">
    <location>
        <begin position="55"/>
        <end position="77"/>
    </location>
</feature>
<dbReference type="RefSeq" id="WP_166322195.1">
    <property type="nucleotide sequence ID" value="NZ_CP049934.1"/>
</dbReference>
<feature type="domain" description="SpaA-like prealbumin fold" evidence="5">
    <location>
        <begin position="362"/>
        <end position="474"/>
    </location>
</feature>
<gene>
    <name evidence="6" type="ORF">G7067_04090</name>
</gene>
<feature type="compositionally biased region" description="Polar residues" evidence="1">
    <location>
        <begin position="56"/>
        <end position="65"/>
    </location>
</feature>
<keyword evidence="7" id="KW-1185">Reference proteome</keyword>
<evidence type="ECO:0000259" key="5">
    <source>
        <dbReference type="Pfam" id="PF17802"/>
    </source>
</evidence>
<keyword evidence="2" id="KW-0472">Membrane</keyword>
<dbReference type="KEGG" id="lins:G7067_04090"/>
<dbReference type="NCBIfam" id="NF033902">
    <property type="entry name" value="iso_D2_wall_anc"/>
    <property type="match status" value="1"/>
</dbReference>
<keyword evidence="2" id="KW-1133">Transmembrane helix</keyword>
<proteinExistence type="predicted"/>
<name>A0A6G8FHE4_9MICO</name>
<dbReference type="Proteomes" id="UP000501387">
    <property type="component" value="Chromosome"/>
</dbReference>
<dbReference type="InterPro" id="IPR041033">
    <property type="entry name" value="SpaA_PFL_dom_1"/>
</dbReference>
<evidence type="ECO:0000259" key="4">
    <source>
        <dbReference type="Pfam" id="PF16555"/>
    </source>
</evidence>
<keyword evidence="2" id="KW-0812">Transmembrane</keyword>
<feature type="transmembrane region" description="Helical" evidence="2">
    <location>
        <begin position="506"/>
        <end position="524"/>
    </location>
</feature>
<accession>A0A6G8FHE4</accession>
<dbReference type="AlphaFoldDB" id="A0A6G8FHE4"/>
<dbReference type="NCBIfam" id="TIGR04226">
    <property type="entry name" value="RrgB_K2N_iso_D2"/>
    <property type="match status" value="1"/>
</dbReference>
<dbReference type="InterPro" id="IPR026466">
    <property type="entry name" value="Fim_isopep_form_D2_dom"/>
</dbReference>
<evidence type="ECO:0000256" key="1">
    <source>
        <dbReference type="SAM" id="MobiDB-lite"/>
    </source>
</evidence>
<dbReference type="InterPro" id="IPR013783">
    <property type="entry name" value="Ig-like_fold"/>
</dbReference>
<sequence>MKHASIGRKLRGVLAFAAACLVGVAGFSAPAVAAPLASEIDPLAKGSINLLKWSTPAGQESNKPQNGAKDDTAPSTGSVPLQGATFQLYRLTSGTNPDLTTNAGWEWLQNVRGGMTTNNPTVAQLATAGFTVTPVGGAQVTGSDGKINWTGLDIGLYYVAETSVPAGHKASAPFLVTIPMTDPVNRDKWVYDVYVYPKNLKDDSAKVPLDLDVPKPGDPLTWEISTNVPGSGTNYVTTMRFEDTLSNDLVFSPGPPSPVTLKVGGTTFTNSPYQLQGTDYVMDWNSVTRKLTVTINSDGLKALNGQGPWPDQRGKRLFLRIDTTVGPNYVGALNNQANIITNKPGTTEETTTTTPQSLVKYGKVTVNKVDEKDQPLSGATFKVYYTHVKYTSVPSNPVTGDPKTGMKDTGVTCVMNGGKTSCDLELRYSDFAENTQLAEPDSRWNYYYLKEMTSPNGYVVLPGFIPFQITKDNTNGNTHVSASLKVKNVKDIGGFELPFVGGPGTAAFMVLGLSVLAGSAVLAVRRTRRNRVSIEV</sequence>
<protein>
    <submittedName>
        <fullName evidence="6">Isopeptide-forming domain-containing fimbrial protein</fullName>
    </submittedName>
</protein>
<dbReference type="GO" id="GO:0005975">
    <property type="term" value="P:carbohydrate metabolic process"/>
    <property type="evidence" value="ECO:0007669"/>
    <property type="project" value="UniProtKB-ARBA"/>
</dbReference>
<dbReference type="InterPro" id="IPR032364">
    <property type="entry name" value="GramPos_pilinD1_N"/>
</dbReference>